<dbReference type="PROSITE" id="PS51257">
    <property type="entry name" value="PROKAR_LIPOPROTEIN"/>
    <property type="match status" value="1"/>
</dbReference>
<dbReference type="EMBL" id="FUZU01000003">
    <property type="protein sequence ID" value="SKC82801.1"/>
    <property type="molecule type" value="Genomic_DNA"/>
</dbReference>
<proteinExistence type="predicted"/>
<accession>A0A1T5M3H2</accession>
<evidence type="ECO:0000313" key="3">
    <source>
        <dbReference type="Proteomes" id="UP000190961"/>
    </source>
</evidence>
<evidence type="ECO:0000313" key="2">
    <source>
        <dbReference type="EMBL" id="SKC82801.1"/>
    </source>
</evidence>
<sequence>MKVNIPFIALLIYIAFTIVSCSDDEPVKAENIQDELLKAVNILRSTGCQCGQDTMPPVAALTWNDTLESVALDHARDMYTHNYFSHLSQDGTPPIARAQQAGYAGIYVGENIARGYFNVADVMEGWKESENHCKNLMDTIYLEVGGASIAGYWVLDFGKRD</sequence>
<dbReference type="Proteomes" id="UP000190961">
    <property type="component" value="Unassembled WGS sequence"/>
</dbReference>
<dbReference type="SUPFAM" id="SSF55797">
    <property type="entry name" value="PR-1-like"/>
    <property type="match status" value="1"/>
</dbReference>
<gene>
    <name evidence="2" type="ORF">SAMN05660236_4272</name>
</gene>
<organism evidence="2 3">
    <name type="scientific">Ohtaekwangia koreensis</name>
    <dbReference type="NCBI Taxonomy" id="688867"/>
    <lineage>
        <taxon>Bacteria</taxon>
        <taxon>Pseudomonadati</taxon>
        <taxon>Bacteroidota</taxon>
        <taxon>Cytophagia</taxon>
        <taxon>Cytophagales</taxon>
        <taxon>Fulvivirgaceae</taxon>
        <taxon>Ohtaekwangia</taxon>
    </lineage>
</organism>
<dbReference type="Pfam" id="PF00188">
    <property type="entry name" value="CAP"/>
    <property type="match status" value="1"/>
</dbReference>
<dbReference type="PANTHER" id="PTHR31157">
    <property type="entry name" value="SCP DOMAIN-CONTAINING PROTEIN"/>
    <property type="match status" value="1"/>
</dbReference>
<dbReference type="PANTHER" id="PTHR31157:SF1">
    <property type="entry name" value="SCP DOMAIN-CONTAINING PROTEIN"/>
    <property type="match status" value="1"/>
</dbReference>
<dbReference type="RefSeq" id="WP_079688812.1">
    <property type="nucleotide sequence ID" value="NZ_FUZU01000003.1"/>
</dbReference>
<dbReference type="AlphaFoldDB" id="A0A1T5M3H2"/>
<dbReference type="InterPro" id="IPR014044">
    <property type="entry name" value="CAP_dom"/>
</dbReference>
<dbReference type="STRING" id="688867.SAMN05660236_4272"/>
<dbReference type="CDD" id="cd05379">
    <property type="entry name" value="CAP_bacterial"/>
    <property type="match status" value="1"/>
</dbReference>
<dbReference type="InterPro" id="IPR035940">
    <property type="entry name" value="CAP_sf"/>
</dbReference>
<dbReference type="Gene3D" id="3.40.33.10">
    <property type="entry name" value="CAP"/>
    <property type="match status" value="1"/>
</dbReference>
<evidence type="ECO:0000259" key="1">
    <source>
        <dbReference type="Pfam" id="PF00188"/>
    </source>
</evidence>
<feature type="domain" description="SCP" evidence="1">
    <location>
        <begin position="38"/>
        <end position="148"/>
    </location>
</feature>
<protein>
    <submittedName>
        <fullName evidence="2">Cysteine-rich secretory protein family protein</fullName>
    </submittedName>
</protein>
<name>A0A1T5M3H2_9BACT</name>
<reference evidence="2 3" key="1">
    <citation type="submission" date="2017-02" db="EMBL/GenBank/DDBJ databases">
        <authorList>
            <person name="Peterson S.W."/>
        </authorList>
    </citation>
    <scope>NUCLEOTIDE SEQUENCE [LARGE SCALE GENOMIC DNA]</scope>
    <source>
        <strain evidence="2 3">DSM 25262</strain>
    </source>
</reference>
<dbReference type="OrthoDB" id="982527at2"/>
<keyword evidence="3" id="KW-1185">Reference proteome</keyword>